<evidence type="ECO:0000256" key="5">
    <source>
        <dbReference type="ARBA" id="ARBA00022679"/>
    </source>
</evidence>
<evidence type="ECO:0000256" key="3">
    <source>
        <dbReference type="ARBA" id="ARBA00012438"/>
    </source>
</evidence>
<dbReference type="InterPro" id="IPR003594">
    <property type="entry name" value="HATPase_dom"/>
</dbReference>
<feature type="coiled-coil region" evidence="7">
    <location>
        <begin position="256"/>
        <end position="283"/>
    </location>
</feature>
<dbReference type="PRINTS" id="PR00344">
    <property type="entry name" value="BCTRLSENSOR"/>
</dbReference>
<keyword evidence="8" id="KW-0812">Transmembrane</keyword>
<keyword evidence="12" id="KW-1185">Reference proteome</keyword>
<comment type="catalytic activity">
    <reaction evidence="1">
        <text>ATP + protein L-histidine = ADP + protein N-phospho-L-histidine.</text>
        <dbReference type="EC" id="2.7.13.3"/>
    </reaction>
</comment>
<dbReference type="InterPro" id="IPR005467">
    <property type="entry name" value="His_kinase_dom"/>
</dbReference>
<evidence type="ECO:0000256" key="7">
    <source>
        <dbReference type="SAM" id="Coils"/>
    </source>
</evidence>
<dbReference type="Gene3D" id="3.30.565.10">
    <property type="entry name" value="Histidine kinase-like ATPase, C-terminal domain"/>
    <property type="match status" value="1"/>
</dbReference>
<dbReference type="CDD" id="cd00075">
    <property type="entry name" value="HATPase"/>
    <property type="match status" value="1"/>
</dbReference>
<feature type="transmembrane region" description="Helical" evidence="8">
    <location>
        <begin position="17"/>
        <end position="38"/>
    </location>
</feature>
<evidence type="ECO:0000256" key="1">
    <source>
        <dbReference type="ARBA" id="ARBA00000085"/>
    </source>
</evidence>
<dbReference type="PROSITE" id="PS50885">
    <property type="entry name" value="HAMP"/>
    <property type="match status" value="1"/>
</dbReference>
<feature type="domain" description="Histidine kinase" evidence="9">
    <location>
        <begin position="299"/>
        <end position="530"/>
    </location>
</feature>
<dbReference type="Gene3D" id="1.10.287.130">
    <property type="match status" value="1"/>
</dbReference>
<dbReference type="Pfam" id="PF02518">
    <property type="entry name" value="HATPase_c"/>
    <property type="match status" value="1"/>
</dbReference>
<dbReference type="SUPFAM" id="SSF58104">
    <property type="entry name" value="Methyl-accepting chemotaxis protein (MCP) signaling domain"/>
    <property type="match status" value="1"/>
</dbReference>
<dbReference type="OrthoDB" id="2521613at2"/>
<reference evidence="12" key="1">
    <citation type="submission" date="2019-07" db="EMBL/GenBank/DDBJ databases">
        <title>Shewanella sp. YLB-08 draft genomic sequence.</title>
        <authorList>
            <person name="Yu L."/>
        </authorList>
    </citation>
    <scope>NUCLEOTIDE SEQUENCE [LARGE SCALE GENOMIC DNA]</scope>
    <source>
        <strain evidence="12">JCM 20706</strain>
    </source>
</reference>
<evidence type="ECO:0000313" key="11">
    <source>
        <dbReference type="EMBL" id="TRY16199.1"/>
    </source>
</evidence>
<name>A0A553JUR7_SHEHA</name>
<dbReference type="GO" id="GO:0000155">
    <property type="term" value="F:phosphorelay sensor kinase activity"/>
    <property type="evidence" value="ECO:0007669"/>
    <property type="project" value="InterPro"/>
</dbReference>
<keyword evidence="7" id="KW-0175">Coiled coil</keyword>
<keyword evidence="5" id="KW-0808">Transferase</keyword>
<keyword evidence="8" id="KW-0472">Membrane</keyword>
<evidence type="ECO:0000256" key="4">
    <source>
        <dbReference type="ARBA" id="ARBA00022553"/>
    </source>
</evidence>
<dbReference type="InterPro" id="IPR003660">
    <property type="entry name" value="HAMP_dom"/>
</dbReference>
<dbReference type="RefSeq" id="WP_143562644.1">
    <property type="nucleotide sequence ID" value="NZ_BMPL01000001.1"/>
</dbReference>
<dbReference type="Pfam" id="PF17149">
    <property type="entry name" value="CHASE5"/>
    <property type="match status" value="1"/>
</dbReference>
<evidence type="ECO:0000256" key="2">
    <source>
        <dbReference type="ARBA" id="ARBA00004370"/>
    </source>
</evidence>
<dbReference type="AlphaFoldDB" id="A0A553JUR7"/>
<keyword evidence="6" id="KW-0418">Kinase</keyword>
<dbReference type="SUPFAM" id="SSF55874">
    <property type="entry name" value="ATPase domain of HSP90 chaperone/DNA topoisomerase II/histidine kinase"/>
    <property type="match status" value="1"/>
</dbReference>
<dbReference type="PANTHER" id="PTHR43065">
    <property type="entry name" value="SENSOR HISTIDINE KINASE"/>
    <property type="match status" value="1"/>
</dbReference>
<dbReference type="InterPro" id="IPR004358">
    <property type="entry name" value="Sig_transdc_His_kin-like_C"/>
</dbReference>
<dbReference type="InterPro" id="IPR036890">
    <property type="entry name" value="HATPase_C_sf"/>
</dbReference>
<feature type="domain" description="HAMP" evidence="10">
    <location>
        <begin position="207"/>
        <end position="229"/>
    </location>
</feature>
<comment type="caution">
    <text evidence="11">The sequence shown here is derived from an EMBL/GenBank/DDBJ whole genome shotgun (WGS) entry which is preliminary data.</text>
</comment>
<dbReference type="PANTHER" id="PTHR43065:SF42">
    <property type="entry name" value="TWO-COMPONENT SENSOR PPRA"/>
    <property type="match status" value="1"/>
</dbReference>
<keyword evidence="8" id="KW-1133">Transmembrane helix</keyword>
<dbReference type="Proteomes" id="UP000318126">
    <property type="component" value="Unassembled WGS sequence"/>
</dbReference>
<evidence type="ECO:0000313" key="12">
    <source>
        <dbReference type="Proteomes" id="UP000318126"/>
    </source>
</evidence>
<dbReference type="Gene3D" id="6.10.340.10">
    <property type="match status" value="1"/>
</dbReference>
<dbReference type="EMBL" id="VKGK01000001">
    <property type="protein sequence ID" value="TRY16199.1"/>
    <property type="molecule type" value="Genomic_DNA"/>
</dbReference>
<dbReference type="InterPro" id="IPR033414">
    <property type="entry name" value="Sensor_dom"/>
</dbReference>
<dbReference type="GO" id="GO:0016020">
    <property type="term" value="C:membrane"/>
    <property type="evidence" value="ECO:0007669"/>
    <property type="project" value="UniProtKB-SubCell"/>
</dbReference>
<protein>
    <recommendedName>
        <fullName evidence="3">histidine kinase</fullName>
        <ecNumber evidence="3">2.7.13.3</ecNumber>
    </recommendedName>
</protein>
<gene>
    <name evidence="11" type="ORF">FN961_00785</name>
</gene>
<accession>A0A553JUR7</accession>
<evidence type="ECO:0000259" key="9">
    <source>
        <dbReference type="PROSITE" id="PS50109"/>
    </source>
</evidence>
<evidence type="ECO:0000256" key="8">
    <source>
        <dbReference type="SAM" id="Phobius"/>
    </source>
</evidence>
<dbReference type="InterPro" id="IPR003661">
    <property type="entry name" value="HisK_dim/P_dom"/>
</dbReference>
<sequence>MQTFTSQLINSPIGFKLTLSIVIFSSLITILTTGFQLVSDYKGDVDRIERQFNNIEKVNLDVLAASIWVIDDRLINTQIHGLIQLPDITYISINDDSGQEWIAGEPSPENTIEKSFELSYSSGNDLIPVGTLLIQADLKAVYDKLLDRIIIILFSNAIKTFIVAGFILFLIWYMVTRHLHRLSLYCQKIDLDSPFVPLNFDQNENKDDEFHQVSHAINTMQQQLRASFADIKRSKQELLDALTDRERLLALETSYKEELSSQVKEQTQELEQSLLVLKRAQEVLVEQEKMAALGGLVSGVAHEINTPIGICLTAASSQLNHIDELIKVIHSENATLEEINTILEEYQLSCELIVNNITRASSLIQKFKTVAAQQSQEEKRSFNLQQELIDSHESIKALFKGIDVDLQFEIDPMLSVKTNYNLLKQITTNVLSNAYAHAFKQVSHPIINIKAELEGTQLNIWIQDNGSGITEENITRIFEPFFTTSRNKGGTGLGLSAAFNATTLLKGSIKLLPECKLGGACFHIDFPIELSEDEELDSDIFFENLN</sequence>
<proteinExistence type="predicted"/>
<comment type="subcellular location">
    <subcellularLocation>
        <location evidence="2">Membrane</location>
    </subcellularLocation>
</comment>
<keyword evidence="4" id="KW-0597">Phosphoprotein</keyword>
<evidence type="ECO:0000256" key="6">
    <source>
        <dbReference type="ARBA" id="ARBA00022777"/>
    </source>
</evidence>
<organism evidence="11 12">
    <name type="scientific">Shewanella hanedai</name>
    <name type="common">Alteromonas hanedai</name>
    <dbReference type="NCBI Taxonomy" id="25"/>
    <lineage>
        <taxon>Bacteria</taxon>
        <taxon>Pseudomonadati</taxon>
        <taxon>Pseudomonadota</taxon>
        <taxon>Gammaproteobacteria</taxon>
        <taxon>Alteromonadales</taxon>
        <taxon>Shewanellaceae</taxon>
        <taxon>Shewanella</taxon>
    </lineage>
</organism>
<feature type="transmembrane region" description="Helical" evidence="8">
    <location>
        <begin position="149"/>
        <end position="175"/>
    </location>
</feature>
<dbReference type="PROSITE" id="PS50109">
    <property type="entry name" value="HIS_KIN"/>
    <property type="match status" value="1"/>
</dbReference>
<dbReference type="EC" id="2.7.13.3" evidence="3"/>
<dbReference type="CDD" id="cd00082">
    <property type="entry name" value="HisKA"/>
    <property type="match status" value="1"/>
</dbReference>
<dbReference type="SMART" id="SM00387">
    <property type="entry name" value="HATPase_c"/>
    <property type="match status" value="1"/>
</dbReference>
<evidence type="ECO:0000259" key="10">
    <source>
        <dbReference type="PROSITE" id="PS50885"/>
    </source>
</evidence>